<dbReference type="Proteomes" id="UP001339883">
    <property type="component" value="Unassembled WGS sequence"/>
</dbReference>
<evidence type="ECO:0000313" key="3">
    <source>
        <dbReference type="Proteomes" id="UP001339883"/>
    </source>
</evidence>
<sequence length="184" mass="21588">MLEELKRLQTHIANFQERLKNLEAENTSLHQQKKEMEKHHDEHTTQQTTTLRSKQDKIDTLTNNLNNLQDQYNALNQDAKTLAERYSRLEKGCTDLKSRFQEILAERNELRVLKEKLHHEQTSAKQEIANLKEERVQLLEKNEHAKLKVEAIIARLAVLGTDEDKNTQEIQKLAHPSEHNEEAQ</sequence>
<accession>A0ABU6DUF2</accession>
<evidence type="ECO:0008006" key="4">
    <source>
        <dbReference type="Google" id="ProtNLM"/>
    </source>
</evidence>
<feature type="compositionally biased region" description="Basic and acidic residues" evidence="1">
    <location>
        <begin position="175"/>
        <end position="184"/>
    </location>
</feature>
<keyword evidence="3" id="KW-1185">Reference proteome</keyword>
<dbReference type="EMBL" id="VTDN01000003">
    <property type="protein sequence ID" value="MEB5476508.1"/>
    <property type="molecule type" value="Genomic_DNA"/>
</dbReference>
<comment type="caution">
    <text evidence="2">The sequence shown here is derived from an EMBL/GenBank/DDBJ whole genome shotgun (WGS) entry which is preliminary data.</text>
</comment>
<evidence type="ECO:0000313" key="2">
    <source>
        <dbReference type="EMBL" id="MEB5476508.1"/>
    </source>
</evidence>
<feature type="compositionally biased region" description="Basic and acidic residues" evidence="1">
    <location>
        <begin position="32"/>
        <end position="44"/>
    </location>
</feature>
<dbReference type="Gene3D" id="1.10.287.1490">
    <property type="match status" value="1"/>
</dbReference>
<evidence type="ECO:0000256" key="1">
    <source>
        <dbReference type="SAM" id="MobiDB-lite"/>
    </source>
</evidence>
<proteinExistence type="predicted"/>
<dbReference type="RefSeq" id="WP_325775006.1">
    <property type="nucleotide sequence ID" value="NZ_VTDN01000003.1"/>
</dbReference>
<gene>
    <name evidence="2" type="ORF">I2F25_05490</name>
</gene>
<name>A0ABU6DUF2_9GAMM</name>
<reference evidence="2 3" key="1">
    <citation type="submission" date="2019-08" db="EMBL/GenBank/DDBJ databases">
        <title>Five species of Acinetobacter isolated from floral nectar and animal pollinators.</title>
        <authorList>
            <person name="Hendry T.A."/>
        </authorList>
    </citation>
    <scope>NUCLEOTIDE SEQUENCE [LARGE SCALE GENOMIC DNA]</scope>
    <source>
        <strain evidence="2 3">MD18.27</strain>
    </source>
</reference>
<feature type="region of interest" description="Disordered" evidence="1">
    <location>
        <begin position="30"/>
        <end position="53"/>
    </location>
</feature>
<dbReference type="SUPFAM" id="SSF58064">
    <property type="entry name" value="Influenza hemagglutinin (stalk)"/>
    <property type="match status" value="1"/>
</dbReference>
<protein>
    <recommendedName>
        <fullName evidence="4">Chromosome partition protein Smc</fullName>
    </recommendedName>
</protein>
<organism evidence="2 3">
    <name type="scientific">Acinetobacter pollinis</name>
    <dbReference type="NCBI Taxonomy" id="2605270"/>
    <lineage>
        <taxon>Bacteria</taxon>
        <taxon>Pseudomonadati</taxon>
        <taxon>Pseudomonadota</taxon>
        <taxon>Gammaproteobacteria</taxon>
        <taxon>Moraxellales</taxon>
        <taxon>Moraxellaceae</taxon>
        <taxon>Acinetobacter</taxon>
    </lineage>
</organism>
<feature type="region of interest" description="Disordered" evidence="1">
    <location>
        <begin position="164"/>
        <end position="184"/>
    </location>
</feature>